<comment type="subcellular location">
    <subcellularLocation>
        <location evidence="1">Nucleus</location>
    </subcellularLocation>
</comment>
<name>A0AAD4HB23_9FUNG</name>
<evidence type="ECO:0000259" key="4">
    <source>
        <dbReference type="PROSITE" id="PS50013"/>
    </source>
</evidence>
<feature type="compositionally biased region" description="Acidic residues" evidence="3">
    <location>
        <begin position="170"/>
        <end position="179"/>
    </location>
</feature>
<feature type="domain" description="Chromo" evidence="4">
    <location>
        <begin position="65"/>
        <end position="114"/>
    </location>
</feature>
<dbReference type="SMART" id="SM00300">
    <property type="entry name" value="ChSh"/>
    <property type="match status" value="1"/>
</dbReference>
<dbReference type="InterPro" id="IPR023780">
    <property type="entry name" value="Chromo_domain"/>
</dbReference>
<feature type="compositionally biased region" description="Basic and acidic residues" evidence="3">
    <location>
        <begin position="180"/>
        <end position="218"/>
    </location>
</feature>
<dbReference type="Proteomes" id="UP001194580">
    <property type="component" value="Unassembled WGS sequence"/>
</dbReference>
<evidence type="ECO:0000313" key="5">
    <source>
        <dbReference type="EMBL" id="KAG0281477.1"/>
    </source>
</evidence>
<comment type="caution">
    <text evidence="5">The sequence shown here is derived from an EMBL/GenBank/DDBJ whole genome shotgun (WGS) entry which is preliminary data.</text>
</comment>
<evidence type="ECO:0000313" key="6">
    <source>
        <dbReference type="Proteomes" id="UP001194580"/>
    </source>
</evidence>
<reference evidence="5" key="1">
    <citation type="journal article" date="2020" name="Fungal Divers.">
        <title>Resolving the Mortierellaceae phylogeny through synthesis of multi-gene phylogenetics and phylogenomics.</title>
        <authorList>
            <person name="Vandepol N."/>
            <person name="Liber J."/>
            <person name="Desiro A."/>
            <person name="Na H."/>
            <person name="Kennedy M."/>
            <person name="Barry K."/>
            <person name="Grigoriev I.V."/>
            <person name="Miller A.N."/>
            <person name="O'Donnell K."/>
            <person name="Stajich J.E."/>
            <person name="Bonito G."/>
        </authorList>
    </citation>
    <scope>NUCLEOTIDE SEQUENCE</scope>
    <source>
        <strain evidence="5">NRRL 28262</strain>
    </source>
</reference>
<dbReference type="InterPro" id="IPR000953">
    <property type="entry name" value="Chromo/chromo_shadow_dom"/>
</dbReference>
<gene>
    <name evidence="5" type="ORF">BGZ95_003132</name>
</gene>
<feature type="compositionally biased region" description="Basic residues" evidence="3">
    <location>
        <begin position="10"/>
        <end position="21"/>
    </location>
</feature>
<evidence type="ECO:0000256" key="3">
    <source>
        <dbReference type="SAM" id="MobiDB-lite"/>
    </source>
</evidence>
<dbReference type="SMART" id="SM00298">
    <property type="entry name" value="CHROMO"/>
    <property type="match status" value="1"/>
</dbReference>
<protein>
    <recommendedName>
        <fullName evidence="4">Chromo domain-containing protein</fullName>
    </recommendedName>
</protein>
<feature type="compositionally biased region" description="Acidic residues" evidence="3">
    <location>
        <begin position="219"/>
        <end position="231"/>
    </location>
</feature>
<dbReference type="GO" id="GO:0005634">
    <property type="term" value="C:nucleus"/>
    <property type="evidence" value="ECO:0007669"/>
    <property type="project" value="UniProtKB-SubCell"/>
</dbReference>
<proteinExistence type="predicted"/>
<sequence length="308" mass="36538">MAKSSNTHSNSRRTNKTRTRKVLSEEDVNKGYESDDSPAWHDNEDYQNDDKMVEEEEEEEEEEEYDVERVVGHKRERGKLMYRLKWKGYSSNENTWERESNVHCQDLVEEYWRRIVQDGGSRSDPKGQVSEQQPTKRKAEGNMSRRQQESNRRGQAITSKKRRAETISSNDDDYQDGGEEDKSAKLGRESKNNRRGDEDKEDKTDKRSTKSTRSREDSEHDSELEEIEEAEEERKWAPSKDWTSWGNQIDQIRTIVQADDDQLTVYLRWKNGRETNHPIETAHDKFPLTLIRYYESHLRFIRVIDQDP</sequence>
<feature type="compositionally biased region" description="Basic and acidic residues" evidence="3">
    <location>
        <begin position="22"/>
        <end position="51"/>
    </location>
</feature>
<accession>A0AAD4HB23</accession>
<dbReference type="InterPro" id="IPR017984">
    <property type="entry name" value="Chromo_dom_subgr"/>
</dbReference>
<evidence type="ECO:0000256" key="1">
    <source>
        <dbReference type="ARBA" id="ARBA00004123"/>
    </source>
</evidence>
<keyword evidence="6" id="KW-1185">Reference proteome</keyword>
<feature type="region of interest" description="Disordered" evidence="3">
    <location>
        <begin position="116"/>
        <end position="243"/>
    </location>
</feature>
<organism evidence="5 6">
    <name type="scientific">Linnemannia exigua</name>
    <dbReference type="NCBI Taxonomy" id="604196"/>
    <lineage>
        <taxon>Eukaryota</taxon>
        <taxon>Fungi</taxon>
        <taxon>Fungi incertae sedis</taxon>
        <taxon>Mucoromycota</taxon>
        <taxon>Mortierellomycotina</taxon>
        <taxon>Mortierellomycetes</taxon>
        <taxon>Mortierellales</taxon>
        <taxon>Mortierellaceae</taxon>
        <taxon>Linnemannia</taxon>
    </lineage>
</organism>
<dbReference type="InterPro" id="IPR051219">
    <property type="entry name" value="Heterochromatin_chromo-domain"/>
</dbReference>
<dbReference type="EMBL" id="JAAAIL010000017">
    <property type="protein sequence ID" value="KAG0281477.1"/>
    <property type="molecule type" value="Genomic_DNA"/>
</dbReference>
<dbReference type="PROSITE" id="PS50013">
    <property type="entry name" value="CHROMO_2"/>
    <property type="match status" value="1"/>
</dbReference>
<dbReference type="InterPro" id="IPR016197">
    <property type="entry name" value="Chromo-like_dom_sf"/>
</dbReference>
<dbReference type="Pfam" id="PF01393">
    <property type="entry name" value="Chromo_shadow"/>
    <property type="match status" value="1"/>
</dbReference>
<dbReference type="PANTHER" id="PTHR22812">
    <property type="entry name" value="CHROMOBOX PROTEIN"/>
    <property type="match status" value="1"/>
</dbReference>
<evidence type="ECO:0000256" key="2">
    <source>
        <dbReference type="ARBA" id="ARBA00023242"/>
    </source>
</evidence>
<keyword evidence="2" id="KW-0539">Nucleus</keyword>
<dbReference type="SUPFAM" id="SSF54160">
    <property type="entry name" value="Chromo domain-like"/>
    <property type="match status" value="2"/>
</dbReference>
<dbReference type="CDD" id="cd00024">
    <property type="entry name" value="CD_CSD"/>
    <property type="match status" value="1"/>
</dbReference>
<dbReference type="Gene3D" id="2.40.50.40">
    <property type="match status" value="2"/>
</dbReference>
<dbReference type="Pfam" id="PF00385">
    <property type="entry name" value="Chromo"/>
    <property type="match status" value="1"/>
</dbReference>
<feature type="compositionally biased region" description="Basic and acidic residues" evidence="3">
    <location>
        <begin position="116"/>
        <end position="125"/>
    </location>
</feature>
<dbReference type="PRINTS" id="PR00504">
    <property type="entry name" value="CHROMODOMAIN"/>
</dbReference>
<dbReference type="InterPro" id="IPR008251">
    <property type="entry name" value="Chromo_shadow_dom"/>
</dbReference>
<dbReference type="AlphaFoldDB" id="A0AAD4HB23"/>
<feature type="region of interest" description="Disordered" evidence="3">
    <location>
        <begin position="1"/>
        <end position="70"/>
    </location>
</feature>
<feature type="compositionally biased region" description="Acidic residues" evidence="3">
    <location>
        <begin position="52"/>
        <end position="66"/>
    </location>
</feature>